<evidence type="ECO:0000256" key="1">
    <source>
        <dbReference type="ARBA" id="ARBA00022441"/>
    </source>
</evidence>
<dbReference type="PROSITE" id="PS50097">
    <property type="entry name" value="BTB"/>
    <property type="match status" value="1"/>
</dbReference>
<gene>
    <name evidence="4" type="ORF">MAR_010495</name>
</gene>
<protein>
    <submittedName>
        <fullName evidence="4">KLH20-like protein</fullName>
    </submittedName>
</protein>
<dbReference type="Pfam" id="PF24981">
    <property type="entry name" value="Beta-prop_ATRN-LZTR1"/>
    <property type="match status" value="1"/>
</dbReference>
<dbReference type="InterPro" id="IPR000210">
    <property type="entry name" value="BTB/POZ_dom"/>
</dbReference>
<dbReference type="Proteomes" id="UP001164746">
    <property type="component" value="Chromosome 4"/>
</dbReference>
<dbReference type="EMBL" id="CP111015">
    <property type="protein sequence ID" value="WAR03937.1"/>
    <property type="molecule type" value="Genomic_DNA"/>
</dbReference>
<dbReference type="SMART" id="SM00875">
    <property type="entry name" value="BACK"/>
    <property type="match status" value="1"/>
</dbReference>
<accession>A0ABY7E1R5</accession>
<organism evidence="4 5">
    <name type="scientific">Mya arenaria</name>
    <name type="common">Soft-shell clam</name>
    <dbReference type="NCBI Taxonomy" id="6604"/>
    <lineage>
        <taxon>Eukaryota</taxon>
        <taxon>Metazoa</taxon>
        <taxon>Spiralia</taxon>
        <taxon>Lophotrochozoa</taxon>
        <taxon>Mollusca</taxon>
        <taxon>Bivalvia</taxon>
        <taxon>Autobranchia</taxon>
        <taxon>Heteroconchia</taxon>
        <taxon>Euheterodonta</taxon>
        <taxon>Imparidentia</taxon>
        <taxon>Neoheterodontei</taxon>
        <taxon>Myida</taxon>
        <taxon>Myoidea</taxon>
        <taxon>Myidae</taxon>
        <taxon>Mya</taxon>
    </lineage>
</organism>
<dbReference type="SUPFAM" id="SSF54695">
    <property type="entry name" value="POZ domain"/>
    <property type="match status" value="1"/>
</dbReference>
<dbReference type="Pfam" id="PF07707">
    <property type="entry name" value="BACK"/>
    <property type="match status" value="1"/>
</dbReference>
<dbReference type="InterPro" id="IPR017096">
    <property type="entry name" value="BTB-kelch_protein"/>
</dbReference>
<dbReference type="SMART" id="SM00225">
    <property type="entry name" value="BTB"/>
    <property type="match status" value="1"/>
</dbReference>
<dbReference type="SMART" id="SM00612">
    <property type="entry name" value="Kelch"/>
    <property type="match status" value="4"/>
</dbReference>
<dbReference type="InterPro" id="IPR056737">
    <property type="entry name" value="Beta-prop_ATRN-MKLN-like"/>
</dbReference>
<dbReference type="InterPro" id="IPR015915">
    <property type="entry name" value="Kelch-typ_b-propeller"/>
</dbReference>
<dbReference type="Pfam" id="PF00651">
    <property type="entry name" value="BTB"/>
    <property type="match status" value="1"/>
</dbReference>
<evidence type="ECO:0000259" key="3">
    <source>
        <dbReference type="PROSITE" id="PS50097"/>
    </source>
</evidence>
<evidence type="ECO:0000256" key="2">
    <source>
        <dbReference type="ARBA" id="ARBA00022737"/>
    </source>
</evidence>
<keyword evidence="2" id="KW-0677">Repeat</keyword>
<feature type="domain" description="BTB" evidence="3">
    <location>
        <begin position="86"/>
        <end position="153"/>
    </location>
</feature>
<reference evidence="4" key="1">
    <citation type="submission" date="2022-11" db="EMBL/GenBank/DDBJ databases">
        <title>Centuries of genome instability and evolution in soft-shell clam transmissible cancer (bioRxiv).</title>
        <authorList>
            <person name="Hart S.F.M."/>
            <person name="Yonemitsu M.A."/>
            <person name="Giersch R.M."/>
            <person name="Beal B.F."/>
            <person name="Arriagada G."/>
            <person name="Davis B.W."/>
            <person name="Ostrander E.A."/>
            <person name="Goff S.P."/>
            <person name="Metzger M.J."/>
        </authorList>
    </citation>
    <scope>NUCLEOTIDE SEQUENCE</scope>
    <source>
        <strain evidence="4">MELC-2E11</strain>
        <tissue evidence="4">Siphon/mantle</tissue>
    </source>
</reference>
<dbReference type="InterPro" id="IPR011705">
    <property type="entry name" value="BACK"/>
</dbReference>
<evidence type="ECO:0000313" key="5">
    <source>
        <dbReference type="Proteomes" id="UP001164746"/>
    </source>
</evidence>
<dbReference type="Gene3D" id="2.120.10.80">
    <property type="entry name" value="Kelch-type beta propeller"/>
    <property type="match status" value="1"/>
</dbReference>
<dbReference type="PANTHER" id="PTHR24412">
    <property type="entry name" value="KELCH PROTEIN"/>
    <property type="match status" value="1"/>
</dbReference>
<dbReference type="InterPro" id="IPR006652">
    <property type="entry name" value="Kelch_1"/>
</dbReference>
<evidence type="ECO:0000313" key="4">
    <source>
        <dbReference type="EMBL" id="WAR03937.1"/>
    </source>
</evidence>
<dbReference type="Gene3D" id="1.25.40.420">
    <property type="match status" value="1"/>
</dbReference>
<dbReference type="InterPro" id="IPR011333">
    <property type="entry name" value="SKP1/BTB/POZ_sf"/>
</dbReference>
<dbReference type="SUPFAM" id="SSF117281">
    <property type="entry name" value="Kelch motif"/>
    <property type="match status" value="1"/>
</dbReference>
<proteinExistence type="predicted"/>
<keyword evidence="1" id="KW-0880">Kelch repeat</keyword>
<keyword evidence="5" id="KW-1185">Reference proteome</keyword>
<dbReference type="PIRSF" id="PIRSF037037">
    <property type="entry name" value="Kelch-like_protein_gigaxonin"/>
    <property type="match status" value="1"/>
</dbReference>
<sequence>MQLKQARLKQLIRELLALQVGGCCGRMAEGLDSNTTSCNESQLSQLSQITEHGSLEKSTENKFIDHEWGTNLLHGFSKLYKDKEFVDVTLVVDGREFNCHRNVLAISSPFFMALFSTPMSENGQDKITLREIDKLTMELVLDYIYTGEVIMSEETVQDLLSAANRFQLLPLRTGCADFMRKHITVSNCIGVYFFAKAHECNVLAVKAKEIISKQFTSLCQQQEFLSLPADKLIEIASDDNIEVTQEEIVYEACLNWVKAELDERKKCLGEVMDCVRFANINSYYFCDRIDSNQLLKEYESLSSKLDDVKYFHMLRDRHEEMDLNLTPRQGMQHERAVMIIANPYTEDTLKKYNSVEVLLPRSGEVIFLCKLPQSLYTPGDNQIYLAGGSIRKINYRGSISIEGVSNMFFVFDHTSLSWVQKAKMQIPRCMFDLTIVDGYAYAVGGMDGTVLSSVERYDPCSNTWSLLAPLPQPLRFTTSVSLKGKLYVFGGENSETIVNTAYRYDPCSDTWTELVAMATGRVLAGSVVHHGKIYVIGGNGKVSDKWKREYLPEYCVSSVEIYDPDSNSWSPGPELPNALCGAGVVKFGGTILIVGGEDDKSWMAGLCWLKEERGRQLWVEGQELPTVMSTFGCAVANIQREALKQQT</sequence>
<dbReference type="Gene3D" id="3.30.710.10">
    <property type="entry name" value="Potassium Channel Kv1.1, Chain A"/>
    <property type="match status" value="1"/>
</dbReference>
<dbReference type="PANTHER" id="PTHR24412:SF463">
    <property type="entry name" value="KELCH-LIKE PROTEIN 40A"/>
    <property type="match status" value="1"/>
</dbReference>
<name>A0ABY7E1R5_MYAAR</name>